<keyword evidence="3" id="KW-1185">Reference proteome</keyword>
<accession>A0A0D1XI07</accession>
<evidence type="ECO:0008006" key="4">
    <source>
        <dbReference type="Google" id="ProtNLM"/>
    </source>
</evidence>
<dbReference type="PANTHER" id="PTHR37012:SF2">
    <property type="entry name" value="BZIP DOMAIN-CONTAINING PROTEIN-RELATED"/>
    <property type="match status" value="1"/>
</dbReference>
<organism evidence="2 3">
    <name type="scientific">Verruconis gallopava</name>
    <dbReference type="NCBI Taxonomy" id="253628"/>
    <lineage>
        <taxon>Eukaryota</taxon>
        <taxon>Fungi</taxon>
        <taxon>Dikarya</taxon>
        <taxon>Ascomycota</taxon>
        <taxon>Pezizomycotina</taxon>
        <taxon>Dothideomycetes</taxon>
        <taxon>Pleosporomycetidae</taxon>
        <taxon>Venturiales</taxon>
        <taxon>Sympoventuriaceae</taxon>
        <taxon>Verruconis</taxon>
    </lineage>
</organism>
<dbReference type="GeneID" id="27314712"/>
<dbReference type="InterPro" id="IPR021833">
    <property type="entry name" value="DUF3425"/>
</dbReference>
<sequence length="360" mass="41061">MAVQATMKGSSKPRVRSDAQLARKRSIDRMHNQAKRARTKSQLENIQANTIQIQDDVRRLMDEMHALRITLDTIPRFGMPGTRPSWSPSNCSRAMQDCSAGFNASPWSISAPAVQVRCKHGTACPVQHPIPVTSQKDESGWQYTGYVPVVCRCDLPHETECECLELSTFSILLHSHQNLSNGNCHVKDLPRNASIANMLLLSDEGNPLAVLLNSVFKSVPSIELHTMVASYFLMYRYLRWRAYPDAESYAEIPLWARPTMTQTSKPHPVCIDYIPWPPLRDHVLKHSGQDPRHTVNLYVSHVRFRWPKERSFLSRNGGEVKLSDEFISAISEYENWRVSREWAKMFPELVHLVNVEEADA</sequence>
<feature type="region of interest" description="Disordered" evidence="1">
    <location>
        <begin position="1"/>
        <end position="41"/>
    </location>
</feature>
<gene>
    <name evidence="2" type="ORF">PV09_06739</name>
</gene>
<proteinExistence type="predicted"/>
<dbReference type="HOGENOM" id="CLU_060985_0_0_1"/>
<dbReference type="RefSeq" id="XP_016211765.1">
    <property type="nucleotide sequence ID" value="XM_016360426.1"/>
</dbReference>
<dbReference type="InParanoid" id="A0A0D1XI07"/>
<dbReference type="OrthoDB" id="4161589at2759"/>
<dbReference type="AlphaFoldDB" id="A0A0D1XI07"/>
<dbReference type="Proteomes" id="UP000053259">
    <property type="component" value="Unassembled WGS sequence"/>
</dbReference>
<reference evidence="2 3" key="1">
    <citation type="submission" date="2015-01" db="EMBL/GenBank/DDBJ databases">
        <title>The Genome Sequence of Ochroconis gallopava CBS43764.</title>
        <authorList>
            <consortium name="The Broad Institute Genomics Platform"/>
            <person name="Cuomo C."/>
            <person name="de Hoog S."/>
            <person name="Gorbushina A."/>
            <person name="Stielow B."/>
            <person name="Teixiera M."/>
            <person name="Abouelleil A."/>
            <person name="Chapman S.B."/>
            <person name="Priest M."/>
            <person name="Young S.K."/>
            <person name="Wortman J."/>
            <person name="Nusbaum C."/>
            <person name="Birren B."/>
        </authorList>
    </citation>
    <scope>NUCLEOTIDE SEQUENCE [LARGE SCALE GENOMIC DNA]</scope>
    <source>
        <strain evidence="2 3">CBS 43764</strain>
    </source>
</reference>
<protein>
    <recommendedName>
        <fullName evidence="4">BZIP domain-containing protein</fullName>
    </recommendedName>
</protein>
<name>A0A0D1XI07_9PEZI</name>
<dbReference type="Pfam" id="PF11905">
    <property type="entry name" value="DUF3425"/>
    <property type="match status" value="1"/>
</dbReference>
<evidence type="ECO:0000313" key="3">
    <source>
        <dbReference type="Proteomes" id="UP000053259"/>
    </source>
</evidence>
<dbReference type="PANTHER" id="PTHR37012">
    <property type="entry name" value="B-ZIP TRANSCRIPTION FACTOR (EUROFUNG)-RELATED"/>
    <property type="match status" value="1"/>
</dbReference>
<evidence type="ECO:0000313" key="2">
    <source>
        <dbReference type="EMBL" id="KIW01896.1"/>
    </source>
</evidence>
<evidence type="ECO:0000256" key="1">
    <source>
        <dbReference type="SAM" id="MobiDB-lite"/>
    </source>
</evidence>
<dbReference type="VEuPathDB" id="FungiDB:PV09_06739"/>
<dbReference type="EMBL" id="KN847552">
    <property type="protein sequence ID" value="KIW01896.1"/>
    <property type="molecule type" value="Genomic_DNA"/>
</dbReference>